<feature type="region of interest" description="Disordered" evidence="1">
    <location>
        <begin position="1"/>
        <end position="190"/>
    </location>
</feature>
<dbReference type="Proteomes" id="UP001150538">
    <property type="component" value="Unassembled WGS sequence"/>
</dbReference>
<feature type="compositionally biased region" description="Basic and acidic residues" evidence="1">
    <location>
        <begin position="168"/>
        <end position="179"/>
    </location>
</feature>
<feature type="region of interest" description="Disordered" evidence="1">
    <location>
        <begin position="336"/>
        <end position="356"/>
    </location>
</feature>
<dbReference type="EMBL" id="JANBPU010000032">
    <property type="protein sequence ID" value="KAJ1919143.1"/>
    <property type="molecule type" value="Genomic_DNA"/>
</dbReference>
<feature type="compositionally biased region" description="Basic and acidic residues" evidence="1">
    <location>
        <begin position="88"/>
        <end position="102"/>
    </location>
</feature>
<protein>
    <submittedName>
        <fullName evidence="2">Uncharacterized protein</fullName>
    </submittedName>
</protein>
<reference evidence="2" key="1">
    <citation type="submission" date="2022-07" db="EMBL/GenBank/DDBJ databases">
        <title>Phylogenomic reconstructions and comparative analyses of Kickxellomycotina fungi.</title>
        <authorList>
            <person name="Reynolds N.K."/>
            <person name="Stajich J.E."/>
            <person name="Barry K."/>
            <person name="Grigoriev I.V."/>
            <person name="Crous P."/>
            <person name="Smith M.E."/>
        </authorList>
    </citation>
    <scope>NUCLEOTIDE SEQUENCE</scope>
    <source>
        <strain evidence="2">NBRC 100468</strain>
    </source>
</reference>
<evidence type="ECO:0000256" key="1">
    <source>
        <dbReference type="SAM" id="MobiDB-lite"/>
    </source>
</evidence>
<proteinExistence type="predicted"/>
<name>A0A9W8A1V3_9FUNG</name>
<sequence>MKRFLESVGLLSSKRPRIDEPSQDILQGEKETEEESKVEEVEEENEIQEPLEGYDDIEEDLEEPDESDGGIELDYQILHDDDEDEDYQPEKTPEMSDSDDGRAGGIALAHKSSSPIPGSPELGPEYASPPKKRKARAKTDIVEDDMIVDDSQESAAIDSSDSEDVELRDEGAESVKADSELASPQPEDDQDYLELSYKPKKIGQIPLSHLKWTLQQMIDSSNNDLTEQILAREGIGCTGQKFLWPFPLSWKYFQEILDSSDYTFNSDYQDTSILYVDQGEDFTSDDEIVESDGEIDSDFSERSVDFDITNPKSKSLFEFVSIGTLKAKGYLEGKQKSSQYNDGRESENHKDGTASKKTIAQGAPWSKFIEAVPLYEYPTLFWNSNPSDEHSFTDDVELGRAFNAMIKSDILKTLPRHRQILSTYTRSIVSSESTRSLGKIWDVLYMIHSKQSVKKNNPSFIRSKSKHMDWVTVLQAAVMIDMPEE</sequence>
<feature type="compositionally biased region" description="Basic and acidic residues" evidence="1">
    <location>
        <begin position="342"/>
        <end position="354"/>
    </location>
</feature>
<dbReference type="OrthoDB" id="10656584at2759"/>
<accession>A0A9W8A1V3</accession>
<organism evidence="2 3">
    <name type="scientific">Mycoemilia scoparia</name>
    <dbReference type="NCBI Taxonomy" id="417184"/>
    <lineage>
        <taxon>Eukaryota</taxon>
        <taxon>Fungi</taxon>
        <taxon>Fungi incertae sedis</taxon>
        <taxon>Zoopagomycota</taxon>
        <taxon>Kickxellomycotina</taxon>
        <taxon>Kickxellomycetes</taxon>
        <taxon>Kickxellales</taxon>
        <taxon>Kickxellaceae</taxon>
        <taxon>Mycoemilia</taxon>
    </lineage>
</organism>
<gene>
    <name evidence="2" type="ORF">H4219_002192</name>
</gene>
<feature type="compositionally biased region" description="Acidic residues" evidence="1">
    <location>
        <begin position="142"/>
        <end position="152"/>
    </location>
</feature>
<evidence type="ECO:0000313" key="3">
    <source>
        <dbReference type="Proteomes" id="UP001150538"/>
    </source>
</evidence>
<feature type="compositionally biased region" description="Acidic residues" evidence="1">
    <location>
        <begin position="31"/>
        <end position="71"/>
    </location>
</feature>
<dbReference type="AlphaFoldDB" id="A0A9W8A1V3"/>
<evidence type="ECO:0000313" key="2">
    <source>
        <dbReference type="EMBL" id="KAJ1919143.1"/>
    </source>
</evidence>
<comment type="caution">
    <text evidence="2">The sequence shown here is derived from an EMBL/GenBank/DDBJ whole genome shotgun (WGS) entry which is preliminary data.</text>
</comment>
<keyword evidence="3" id="KW-1185">Reference proteome</keyword>